<feature type="non-terminal residue" evidence="1">
    <location>
        <position position="1"/>
    </location>
</feature>
<sequence length="77" mass="8761">MIQFFSKLAAQAHSTQQVVVKDFVEVIQQAQQDNLLVNPFEREFFIEILLPSATTIESGAHLLYVMAKTYYAVSSEH</sequence>
<name>A0A822CGC7_9BILA</name>
<gene>
    <name evidence="1" type="ORF">QYT958_LOCUS41512</name>
</gene>
<organism evidence="1 2">
    <name type="scientific">Rotaria socialis</name>
    <dbReference type="NCBI Taxonomy" id="392032"/>
    <lineage>
        <taxon>Eukaryota</taxon>
        <taxon>Metazoa</taxon>
        <taxon>Spiralia</taxon>
        <taxon>Gnathifera</taxon>
        <taxon>Rotifera</taxon>
        <taxon>Eurotatoria</taxon>
        <taxon>Bdelloidea</taxon>
        <taxon>Philodinida</taxon>
        <taxon>Philodinidae</taxon>
        <taxon>Rotaria</taxon>
    </lineage>
</organism>
<protein>
    <submittedName>
        <fullName evidence="1">Uncharacterized protein</fullName>
    </submittedName>
</protein>
<evidence type="ECO:0000313" key="1">
    <source>
        <dbReference type="EMBL" id="CAF5042700.1"/>
    </source>
</evidence>
<accession>A0A822CGC7</accession>
<evidence type="ECO:0000313" key="2">
    <source>
        <dbReference type="Proteomes" id="UP000663848"/>
    </source>
</evidence>
<proteinExistence type="predicted"/>
<dbReference type="AlphaFoldDB" id="A0A822CGC7"/>
<dbReference type="Proteomes" id="UP000663848">
    <property type="component" value="Unassembled WGS sequence"/>
</dbReference>
<comment type="caution">
    <text evidence="1">The sequence shown here is derived from an EMBL/GenBank/DDBJ whole genome shotgun (WGS) entry which is preliminary data.</text>
</comment>
<dbReference type="EMBL" id="CAJOBR010047581">
    <property type="protein sequence ID" value="CAF5042700.1"/>
    <property type="molecule type" value="Genomic_DNA"/>
</dbReference>
<reference evidence="1" key="1">
    <citation type="submission" date="2021-02" db="EMBL/GenBank/DDBJ databases">
        <authorList>
            <person name="Nowell W R."/>
        </authorList>
    </citation>
    <scope>NUCLEOTIDE SEQUENCE</scope>
</reference>